<dbReference type="PANTHER" id="PTHR32387">
    <property type="entry name" value="WU:FJ29H11"/>
    <property type="match status" value="1"/>
</dbReference>
<evidence type="ECO:0000259" key="2">
    <source>
        <dbReference type="Pfam" id="PF13020"/>
    </source>
</evidence>
<feature type="region of interest" description="Disordered" evidence="1">
    <location>
        <begin position="472"/>
        <end position="517"/>
    </location>
</feature>
<evidence type="ECO:0000313" key="3">
    <source>
        <dbReference type="EMBL" id="PRQ38477.1"/>
    </source>
</evidence>
<dbReference type="GO" id="GO:0010305">
    <property type="term" value="P:leaf vascular tissue pattern formation"/>
    <property type="evidence" value="ECO:0007669"/>
    <property type="project" value="TreeGrafter"/>
</dbReference>
<dbReference type="GO" id="GO:0048364">
    <property type="term" value="P:root development"/>
    <property type="evidence" value="ECO:0007669"/>
    <property type="project" value="TreeGrafter"/>
</dbReference>
<dbReference type="Pfam" id="PF13020">
    <property type="entry name" value="NOV_C"/>
    <property type="match status" value="1"/>
</dbReference>
<dbReference type="InterPro" id="IPR024975">
    <property type="entry name" value="NOV_C"/>
</dbReference>
<protein>
    <recommendedName>
        <fullName evidence="2">Protein NO VEIN C-terminal domain-containing protein</fullName>
    </recommendedName>
</protein>
<dbReference type="AlphaFoldDB" id="A0A2P6QWB2"/>
<proteinExistence type="predicted"/>
<feature type="region of interest" description="Disordered" evidence="1">
    <location>
        <begin position="335"/>
        <end position="370"/>
    </location>
</feature>
<reference evidence="3 4" key="1">
    <citation type="journal article" date="2018" name="Nat. Genet.">
        <title>The Rosa genome provides new insights in the design of modern roses.</title>
        <authorList>
            <person name="Bendahmane M."/>
        </authorList>
    </citation>
    <scope>NUCLEOTIDE SEQUENCE [LARGE SCALE GENOMIC DNA]</scope>
    <source>
        <strain evidence="4">cv. Old Blush</strain>
    </source>
</reference>
<evidence type="ECO:0000256" key="1">
    <source>
        <dbReference type="SAM" id="MobiDB-lite"/>
    </source>
</evidence>
<accession>A0A2P6QWB2</accession>
<dbReference type="InterPro" id="IPR052957">
    <property type="entry name" value="Auxin_embryo_med"/>
</dbReference>
<feature type="domain" description="Protein NO VEIN C-terminal" evidence="2">
    <location>
        <begin position="723"/>
        <end position="804"/>
    </location>
</feature>
<dbReference type="Gramene" id="PRQ38477">
    <property type="protein sequence ID" value="PRQ38477"/>
    <property type="gene ID" value="RchiOBHm_Chr4g0414341"/>
</dbReference>
<feature type="compositionally biased region" description="Polar residues" evidence="1">
    <location>
        <begin position="356"/>
        <end position="370"/>
    </location>
</feature>
<feature type="compositionally biased region" description="Polar residues" evidence="1">
    <location>
        <begin position="474"/>
        <end position="492"/>
    </location>
</feature>
<dbReference type="OMA" id="CGKHTRY"/>
<dbReference type="GO" id="GO:0005634">
    <property type="term" value="C:nucleus"/>
    <property type="evidence" value="ECO:0007669"/>
    <property type="project" value="TreeGrafter"/>
</dbReference>
<gene>
    <name evidence="3" type="ORF">RchiOBHm_Chr4g0414341</name>
</gene>
<feature type="region of interest" description="Disordered" evidence="1">
    <location>
        <begin position="611"/>
        <end position="635"/>
    </location>
</feature>
<dbReference type="EMBL" id="PDCK01000042">
    <property type="protein sequence ID" value="PRQ38477.1"/>
    <property type="molecule type" value="Genomic_DNA"/>
</dbReference>
<dbReference type="GO" id="GO:0009793">
    <property type="term" value="P:embryo development ending in seed dormancy"/>
    <property type="evidence" value="ECO:0007669"/>
    <property type="project" value="TreeGrafter"/>
</dbReference>
<feature type="compositionally biased region" description="Basic and acidic residues" evidence="1">
    <location>
        <begin position="619"/>
        <end position="629"/>
    </location>
</feature>
<keyword evidence="4" id="KW-1185">Reference proteome</keyword>
<dbReference type="PANTHER" id="PTHR32387:SF0">
    <property type="entry name" value="PROTEIN NO VEIN"/>
    <property type="match status" value="1"/>
</dbReference>
<dbReference type="Proteomes" id="UP000238479">
    <property type="component" value="Chromosome 4"/>
</dbReference>
<organism evidence="3 4">
    <name type="scientific">Rosa chinensis</name>
    <name type="common">China rose</name>
    <dbReference type="NCBI Taxonomy" id="74649"/>
    <lineage>
        <taxon>Eukaryota</taxon>
        <taxon>Viridiplantae</taxon>
        <taxon>Streptophyta</taxon>
        <taxon>Embryophyta</taxon>
        <taxon>Tracheophyta</taxon>
        <taxon>Spermatophyta</taxon>
        <taxon>Magnoliopsida</taxon>
        <taxon>eudicotyledons</taxon>
        <taxon>Gunneridae</taxon>
        <taxon>Pentapetalae</taxon>
        <taxon>rosids</taxon>
        <taxon>fabids</taxon>
        <taxon>Rosales</taxon>
        <taxon>Rosaceae</taxon>
        <taxon>Rosoideae</taxon>
        <taxon>Rosoideae incertae sedis</taxon>
        <taxon>Rosa</taxon>
    </lineage>
</organism>
<evidence type="ECO:0000313" key="4">
    <source>
        <dbReference type="Proteomes" id="UP000238479"/>
    </source>
</evidence>
<name>A0A2P6QWB2_ROSCH</name>
<sequence>MNAPPFLSSGGPWGQPPPPPLALNPNFSLQNPLNLYMYLSNLASFTPHYYPPFPPNNFLVQNPSFAPKHFSNSAFHPQLLERIDGAVKKARSDLIAAGESVSAWKVSQSAIRILEVDCWSSLGFQMQQVPSLHRLMLTQGKIDAFIHCFVGVRRIASLYDLEVAICENEGVEQFEELGLGPLLRNPLVVHYFSVKCDATEVFRITSEEIISLLSEFMDACKHTYIRVEEFLDFIVKKCAVASREELGIRIYSLGMHISAIRVARDLESAALKKSGGLIIQKPDSRFMKRPMRMQQDEHLSTSIHKQFCGKHIRFDSEDECSDDENNDHVKCNQVNLPSQSAKSSDRVDSDDGLVVSPSQSKGPPNQVNISSQSAESFDRLNTDDGLVVSPSQSKASLPSLKMQQDKGFSTISCHVDSFLSVHKQFCGKHIRFDLEDEGSDDENYDHVRSNQVNLSSQFAKSSDRVDCDDGLVVSPSQSKGPLNQVNLSQSAESSDRVNTDDGLLVSPSQSKGPLPSLKMQQEKGFSTISRHVDSFFSVNKQFWGKRIRFDSAENSEDECSDDDLHDEEDYNCDQVTCSVVNFSSQSGGRSDRVSSCPYPSAIEEIQRLGLDQLSPDSGGQKHKEPNDSVKKKRKSENLVTAISVPPKLCKTEKVEQVARPIENGREANNVRNLDGRKAESWPPVIGELHQDTPQWGTSNFGKRDRLSTCTPDAIQAKETGRLGELAAFKYFIEKAGKSAVKWVNEHSETRLPYDIVVGENEDRKEFIEVKATRNPTKDWFEMSVRQLQFAVEQGEAFSIAHVILSDYNVATVRVYNNLEKLLMKHNNQELQDQDCKLKLVVLVLEPQKEFTIVS</sequence>
<comment type="caution">
    <text evidence="3">The sequence shown here is derived from an EMBL/GenBank/DDBJ whole genome shotgun (WGS) entry which is preliminary data.</text>
</comment>